<feature type="region of interest" description="Disordered" evidence="1">
    <location>
        <begin position="718"/>
        <end position="844"/>
    </location>
</feature>
<dbReference type="PANTHER" id="PTHR34755">
    <property type="entry name" value="SERINE/ARGININE REPETITIVE MATRIX PROTEIN 3-RELATED"/>
    <property type="match status" value="1"/>
</dbReference>
<feature type="compositionally biased region" description="Basic and acidic residues" evidence="1">
    <location>
        <begin position="215"/>
        <end position="235"/>
    </location>
</feature>
<feature type="compositionally biased region" description="Low complexity" evidence="1">
    <location>
        <begin position="411"/>
        <end position="420"/>
    </location>
</feature>
<evidence type="ECO:0000313" key="3">
    <source>
        <dbReference type="Proteomes" id="UP001583186"/>
    </source>
</evidence>
<protein>
    <recommendedName>
        <fullName evidence="4">F-box domain-containing protein</fullName>
    </recommendedName>
</protein>
<reference evidence="2 3" key="1">
    <citation type="journal article" date="2024" name="IMA Fungus">
        <title>IMA Genome - F19 : A genome assembly and annotation guide to empower mycologists, including annotated draft genome sequences of Ceratocystis pirilliformis, Diaporthe australafricana, Fusarium ophioides, Paecilomyces lecythidis, and Sporothrix stenoceras.</title>
        <authorList>
            <person name="Aylward J."/>
            <person name="Wilson A.M."/>
            <person name="Visagie C.M."/>
            <person name="Spraker J."/>
            <person name="Barnes I."/>
            <person name="Buitendag C."/>
            <person name="Ceriani C."/>
            <person name="Del Mar Angel L."/>
            <person name="du Plessis D."/>
            <person name="Fuchs T."/>
            <person name="Gasser K."/>
            <person name="Kramer D."/>
            <person name="Li W."/>
            <person name="Munsamy K."/>
            <person name="Piso A."/>
            <person name="Price J.L."/>
            <person name="Sonnekus B."/>
            <person name="Thomas C."/>
            <person name="van der Nest A."/>
            <person name="van Dijk A."/>
            <person name="van Heerden A."/>
            <person name="van Vuuren N."/>
            <person name="Yilmaz N."/>
            <person name="Duong T.A."/>
            <person name="van der Merwe N.A."/>
            <person name="Wingfield M.J."/>
            <person name="Wingfield B.D."/>
        </authorList>
    </citation>
    <scope>NUCLEOTIDE SEQUENCE [LARGE SCALE GENOMIC DNA]</scope>
    <source>
        <strain evidence="2 3">CMW 5346</strain>
    </source>
</reference>
<evidence type="ECO:0000256" key="1">
    <source>
        <dbReference type="SAM" id="MobiDB-lite"/>
    </source>
</evidence>
<dbReference type="PANTHER" id="PTHR34755:SF4">
    <property type="entry name" value="F-BOX DOMAIN-CONTAINING PROTEIN"/>
    <property type="match status" value="1"/>
</dbReference>
<feature type="compositionally biased region" description="Basic and acidic residues" evidence="1">
    <location>
        <begin position="817"/>
        <end position="840"/>
    </location>
</feature>
<feature type="compositionally biased region" description="Polar residues" evidence="1">
    <location>
        <begin position="747"/>
        <end position="763"/>
    </location>
</feature>
<feature type="compositionally biased region" description="Low complexity" evidence="1">
    <location>
        <begin position="149"/>
        <end position="173"/>
    </location>
</feature>
<dbReference type="InterPro" id="IPR052109">
    <property type="entry name" value="SRRM_Domain-Containing"/>
</dbReference>
<evidence type="ECO:0000313" key="2">
    <source>
        <dbReference type="EMBL" id="KAL1903658.1"/>
    </source>
</evidence>
<evidence type="ECO:0008006" key="4">
    <source>
        <dbReference type="Google" id="ProtNLM"/>
    </source>
</evidence>
<feature type="compositionally biased region" description="Acidic residues" evidence="1">
    <location>
        <begin position="781"/>
        <end position="801"/>
    </location>
</feature>
<dbReference type="Gene3D" id="3.80.10.10">
    <property type="entry name" value="Ribonuclease Inhibitor"/>
    <property type="match status" value="1"/>
</dbReference>
<dbReference type="SUPFAM" id="SSF52047">
    <property type="entry name" value="RNI-like"/>
    <property type="match status" value="1"/>
</dbReference>
<feature type="region of interest" description="Disordered" evidence="1">
    <location>
        <begin position="387"/>
        <end position="435"/>
    </location>
</feature>
<feature type="compositionally biased region" description="Polar residues" evidence="1">
    <location>
        <begin position="389"/>
        <end position="402"/>
    </location>
</feature>
<feature type="compositionally biased region" description="Acidic residues" evidence="1">
    <location>
        <begin position="874"/>
        <end position="886"/>
    </location>
</feature>
<organism evidence="2 3">
    <name type="scientific">Sporothrix stenoceras</name>
    <dbReference type="NCBI Taxonomy" id="5173"/>
    <lineage>
        <taxon>Eukaryota</taxon>
        <taxon>Fungi</taxon>
        <taxon>Dikarya</taxon>
        <taxon>Ascomycota</taxon>
        <taxon>Pezizomycotina</taxon>
        <taxon>Sordariomycetes</taxon>
        <taxon>Sordariomycetidae</taxon>
        <taxon>Ophiostomatales</taxon>
        <taxon>Ophiostomataceae</taxon>
        <taxon>Sporothrix</taxon>
    </lineage>
</organism>
<name>A0ABR3ZW76_9PEZI</name>
<dbReference type="EMBL" id="JAWCUI010000001">
    <property type="protein sequence ID" value="KAL1903658.1"/>
    <property type="molecule type" value="Genomic_DNA"/>
</dbReference>
<keyword evidence="3" id="KW-1185">Reference proteome</keyword>
<feature type="compositionally biased region" description="Polar residues" evidence="1">
    <location>
        <begin position="124"/>
        <end position="141"/>
    </location>
</feature>
<feature type="region of interest" description="Disordered" evidence="1">
    <location>
        <begin position="872"/>
        <end position="897"/>
    </location>
</feature>
<proteinExistence type="predicted"/>
<feature type="compositionally biased region" description="Acidic residues" evidence="1">
    <location>
        <begin position="48"/>
        <end position="86"/>
    </location>
</feature>
<dbReference type="Proteomes" id="UP001583186">
    <property type="component" value="Unassembled WGS sequence"/>
</dbReference>
<accession>A0ABR3ZW76</accession>
<comment type="caution">
    <text evidence="2">The sequence shown here is derived from an EMBL/GenBank/DDBJ whole genome shotgun (WGS) entry which is preliminary data.</text>
</comment>
<feature type="compositionally biased region" description="Basic residues" evidence="1">
    <location>
        <begin position="718"/>
        <end position="734"/>
    </location>
</feature>
<dbReference type="InterPro" id="IPR032675">
    <property type="entry name" value="LRR_dom_sf"/>
</dbReference>
<feature type="compositionally biased region" description="Low complexity" evidence="1">
    <location>
        <begin position="17"/>
        <end position="31"/>
    </location>
</feature>
<feature type="region of interest" description="Disordered" evidence="1">
    <location>
        <begin position="1"/>
        <end position="235"/>
    </location>
</feature>
<sequence length="897" mass="100597">MTSPLRQRAPVRTAAGPSSSSSSSRLPLRPSNGRETRHASIRTYAEISESEDEEDYEEEEQEDERERDADDSDDDPSTDSDSDDGDGALGDGNFTLRARPSKRAHLDDAATPNNGPSKRRRQPQRASLSGNEAYLSPSSDGQPRRQQKPRTVASSSTAPSRSAASAASTPSPRNSRRDAHAHGRNRRNRSEKMTPTKAMKQVVININNKTSPGRKRGEGVRTPTKREPSPPRTDRPPWATLPYLILSSIFEYGAAPLDNIILVRWLLGVSRTCRAFTEPALRALYRSPPMLTMNMAHNLVDHLARDPSTTRLDYRQKIKTLNIDVGSLASRVYKGRHLDIPALVSYCPRLVNLDLYHYKDMPPYREQTENLRWTYPDGLFEALGAIQPDANTPKDNATNNGENADPQEEGSSASASASASMDMTPAPFGRPPLAQATEPTAIRLKSWRWNQRLMGRDLDLDKVRTLHLSPTFAGLRKISFVNYQRPSLNARDAEDPDIIEADRQQAVDFAGLLNALPQLTHLSVESSTAANDLILPLLPKTLQHLELINCWDVTADQFSEYLVTHGQELRQLTLHYNQSLSLSFLSVLGTSCPRLQALRMNLTYYSHHAFYNDSNPLYDSLLTPDQVPSWPASIEVIELEHLRKWEPAAAEVFFQSLVDSAPNVPQLRVLAIKAMLDIPWRQRCEMRDRWEATLDRVFKRRSSPPEPAHSLAYYAKRYHKQQKQHVSPKSKAKARHSDSEPSRRSNRIATHVSNPSSRASSTARGLRHMAPGRRVSYREPDTDEDIPSSDDYGEDEDEDDNMPLFVLRGKGKGVETNSDKSESEGSSKSDKMDVSGDDRPKKTRLFVHGMCDVVDIRIDNQKPGEVQYRMADFLDSDDSNSDDEWTGDGAEPSGYAW</sequence>
<gene>
    <name evidence="2" type="ORF">Sste5346_000287</name>
</gene>